<dbReference type="VEuPathDB" id="FungiDB:FUN_000084"/>
<feature type="domain" description="Ubiquitin-like" evidence="1">
    <location>
        <begin position="27"/>
        <end position="90"/>
    </location>
</feature>
<dbReference type="AlphaFoldDB" id="A0A2I1GR60"/>
<dbReference type="Pfam" id="PF11976">
    <property type="entry name" value="Rad60-SLD"/>
    <property type="match status" value="1"/>
</dbReference>
<dbReference type="PROSITE" id="PS50053">
    <property type="entry name" value="UBIQUITIN_2"/>
    <property type="match status" value="1"/>
</dbReference>
<dbReference type="InterPro" id="IPR029071">
    <property type="entry name" value="Ubiquitin-like_domsf"/>
</dbReference>
<protein>
    <submittedName>
        <fullName evidence="2">SMT3 suppressor of mif two 3-like protein 1-like protein</fullName>
    </submittedName>
</protein>
<gene>
    <name evidence="2" type="ORF">RhiirA4_405132</name>
</gene>
<dbReference type="VEuPathDB" id="FungiDB:RhiirFUN_004212"/>
<comment type="caution">
    <text evidence="2">The sequence shown here is derived from an EMBL/GenBank/DDBJ whole genome shotgun (WGS) entry which is preliminary data.</text>
</comment>
<dbReference type="EMBL" id="LLXI01000709">
    <property type="protein sequence ID" value="PKY49142.1"/>
    <property type="molecule type" value="Genomic_DNA"/>
</dbReference>
<dbReference type="SUPFAM" id="SSF54236">
    <property type="entry name" value="Ubiquitin-like"/>
    <property type="match status" value="1"/>
</dbReference>
<reference evidence="2 3" key="1">
    <citation type="submission" date="2015-10" db="EMBL/GenBank/DDBJ databases">
        <title>Genome analyses suggest a sexual origin of heterokaryosis in a supposedly ancient asexual fungus.</title>
        <authorList>
            <person name="Ropars J."/>
            <person name="Sedzielewska K."/>
            <person name="Noel J."/>
            <person name="Charron P."/>
            <person name="Farinelli L."/>
            <person name="Marton T."/>
            <person name="Kruger M."/>
            <person name="Pelin A."/>
            <person name="Brachmann A."/>
            <person name="Corradi N."/>
        </authorList>
    </citation>
    <scope>NUCLEOTIDE SEQUENCE [LARGE SCALE GENOMIC DNA]</scope>
    <source>
        <strain evidence="2 3">A4</strain>
    </source>
</reference>
<evidence type="ECO:0000313" key="2">
    <source>
        <dbReference type="EMBL" id="PKY49142.1"/>
    </source>
</evidence>
<feature type="non-terminal residue" evidence="2">
    <location>
        <position position="90"/>
    </location>
</feature>
<dbReference type="InterPro" id="IPR000626">
    <property type="entry name" value="Ubiquitin-like_dom"/>
</dbReference>
<evidence type="ECO:0000259" key="1">
    <source>
        <dbReference type="PROSITE" id="PS50053"/>
    </source>
</evidence>
<name>A0A2I1GR60_9GLOM</name>
<keyword evidence="3" id="KW-1185">Reference proteome</keyword>
<dbReference type="Proteomes" id="UP000234323">
    <property type="component" value="Unassembled WGS sequence"/>
</dbReference>
<proteinExistence type="predicted"/>
<organism evidence="2 3">
    <name type="scientific">Rhizophagus irregularis</name>
    <dbReference type="NCBI Taxonomy" id="588596"/>
    <lineage>
        <taxon>Eukaryota</taxon>
        <taxon>Fungi</taxon>
        <taxon>Fungi incertae sedis</taxon>
        <taxon>Mucoromycota</taxon>
        <taxon>Glomeromycotina</taxon>
        <taxon>Glomeromycetes</taxon>
        <taxon>Glomerales</taxon>
        <taxon>Glomeraceae</taxon>
        <taxon>Rhizophagus</taxon>
    </lineage>
</organism>
<sequence>MASNEQLLLQFIKTEAVDSNESTDSFINLKVQDYVKSEFIYKVKKTKPLNKLMKVHCDRNGLNIEFMRFLFDGIRIKDNDTPDSLEMEND</sequence>
<dbReference type="Gene3D" id="3.10.20.90">
    <property type="entry name" value="Phosphatidylinositol 3-kinase Catalytic Subunit, Chain A, domain 1"/>
    <property type="match status" value="1"/>
</dbReference>
<evidence type="ECO:0000313" key="3">
    <source>
        <dbReference type="Proteomes" id="UP000234323"/>
    </source>
</evidence>
<dbReference type="VEuPathDB" id="FungiDB:RhiirA1_462995"/>
<dbReference type="PANTHER" id="PTHR10562">
    <property type="entry name" value="SMALL UBIQUITIN-RELATED MODIFIER"/>
    <property type="match status" value="1"/>
</dbReference>
<accession>A0A2I1GR60</accession>
<dbReference type="InterPro" id="IPR022617">
    <property type="entry name" value="Rad60/SUMO-like_dom"/>
</dbReference>